<feature type="domain" description="Transcription elongation factor Eaf N-terminal" evidence="2">
    <location>
        <begin position="18"/>
        <end position="124"/>
    </location>
</feature>
<feature type="compositionally biased region" description="Low complexity" evidence="1">
    <location>
        <begin position="326"/>
        <end position="349"/>
    </location>
</feature>
<keyword evidence="4" id="KW-1185">Reference proteome</keyword>
<evidence type="ECO:0000313" key="3">
    <source>
        <dbReference type="EMBL" id="KAH0562920.1"/>
    </source>
</evidence>
<feature type="compositionally biased region" description="Acidic residues" evidence="1">
    <location>
        <begin position="426"/>
        <end position="455"/>
    </location>
</feature>
<accession>A0A9P8RS19</accession>
<evidence type="ECO:0000256" key="1">
    <source>
        <dbReference type="SAM" id="MobiDB-lite"/>
    </source>
</evidence>
<sequence length="485" mass="52649">MANSTNAGTIDPVKSKRYPIYLSDNILKKDDCQSLYTGIRYNHKPSQTCSSRTTVITPSTTTAGLYNLSVTDDDDNEKPSTYEYVGGRSSASPSSYALIYDSAKDGFILDKVDSNFNFNLTSTPWEEDPQRLIHQYPQLSLRDEDPNSGEDSLFSDDDGDGEFEDGEPQEKNPYDFRHFLKKRRTSSLEGSVDDTQQETPASRVTTPNPTPKVLHRPAAVSVKRKLPPKTKNKPAPQPQKPAPSPPRDSSDLSSLGNVTSPEAMIETADFEEPEPPDDADEQEEQEVKYGGLTIEIDSDDDTQQKRRLGRRSPLFPSGALSARLTSAAPISLSAASSVSPASRRSSPGREGLGISFPRPGHDSSESESDVDNDEDGPERSTAPAARATDSDVDRDGDVLMLPSPAIPGSHLAQHDQALAPTPAPGADEDADELRDLEAELEQAFESGDMDVEDEGIAGGVPISLGSYAANRSRRAQENESESEEE</sequence>
<feature type="region of interest" description="Disordered" evidence="1">
    <location>
        <begin position="140"/>
        <end position="485"/>
    </location>
</feature>
<feature type="compositionally biased region" description="Acidic residues" evidence="1">
    <location>
        <begin position="268"/>
        <end position="284"/>
    </location>
</feature>
<feature type="compositionally biased region" description="Acidic residues" evidence="1">
    <location>
        <begin position="153"/>
        <end position="167"/>
    </location>
</feature>
<protein>
    <recommendedName>
        <fullName evidence="2">Transcription elongation factor Eaf N-terminal domain-containing protein</fullName>
    </recommendedName>
</protein>
<evidence type="ECO:0000259" key="2">
    <source>
        <dbReference type="Pfam" id="PF09816"/>
    </source>
</evidence>
<feature type="compositionally biased region" description="Basic and acidic residues" evidence="1">
    <location>
        <begin position="168"/>
        <end position="178"/>
    </location>
</feature>
<feature type="compositionally biased region" description="Basic and acidic residues" evidence="1">
    <location>
        <begin position="388"/>
        <end position="397"/>
    </location>
</feature>
<dbReference type="Proteomes" id="UP000750711">
    <property type="component" value="Unassembled WGS sequence"/>
</dbReference>
<comment type="caution">
    <text evidence="3">The sequence shown here is derived from an EMBL/GenBank/DDBJ whole genome shotgun (WGS) entry which is preliminary data.</text>
</comment>
<feature type="compositionally biased region" description="Polar residues" evidence="1">
    <location>
        <begin position="197"/>
        <end position="207"/>
    </location>
</feature>
<feature type="compositionally biased region" description="Basic residues" evidence="1">
    <location>
        <begin position="222"/>
        <end position="232"/>
    </location>
</feature>
<reference evidence="3" key="1">
    <citation type="submission" date="2021-03" db="EMBL/GenBank/DDBJ databases">
        <title>Comparative genomics and phylogenomic investigation of the class Geoglossomycetes provide insights into ecological specialization and systematics.</title>
        <authorList>
            <person name="Melie T."/>
            <person name="Pirro S."/>
            <person name="Miller A.N."/>
            <person name="Quandt A."/>
        </authorList>
    </citation>
    <scope>NUCLEOTIDE SEQUENCE</scope>
    <source>
        <strain evidence="3">CAQ_001_2017</strain>
    </source>
</reference>
<feature type="compositionally biased region" description="Pro residues" evidence="1">
    <location>
        <begin position="235"/>
        <end position="246"/>
    </location>
</feature>
<gene>
    <name evidence="3" type="ORF">GP486_002503</name>
</gene>
<dbReference type="EMBL" id="JAGHQM010000282">
    <property type="protein sequence ID" value="KAH0562920.1"/>
    <property type="molecule type" value="Genomic_DNA"/>
</dbReference>
<dbReference type="InterPro" id="IPR019194">
    <property type="entry name" value="Tscrpt_elong_fac_Eaf_N"/>
</dbReference>
<organism evidence="3 4">
    <name type="scientific">Trichoglossum hirsutum</name>
    <dbReference type="NCBI Taxonomy" id="265104"/>
    <lineage>
        <taxon>Eukaryota</taxon>
        <taxon>Fungi</taxon>
        <taxon>Dikarya</taxon>
        <taxon>Ascomycota</taxon>
        <taxon>Pezizomycotina</taxon>
        <taxon>Geoglossomycetes</taxon>
        <taxon>Geoglossales</taxon>
        <taxon>Geoglossaceae</taxon>
        <taxon>Trichoglossum</taxon>
    </lineage>
</organism>
<proteinExistence type="predicted"/>
<dbReference type="AlphaFoldDB" id="A0A9P8RS19"/>
<feature type="compositionally biased region" description="Acidic residues" evidence="1">
    <location>
        <begin position="365"/>
        <end position="376"/>
    </location>
</feature>
<dbReference type="Pfam" id="PF09816">
    <property type="entry name" value="EAF"/>
    <property type="match status" value="1"/>
</dbReference>
<name>A0A9P8RS19_9PEZI</name>
<evidence type="ECO:0000313" key="4">
    <source>
        <dbReference type="Proteomes" id="UP000750711"/>
    </source>
</evidence>